<keyword evidence="2" id="KW-1185">Reference proteome</keyword>
<reference evidence="1 2" key="2">
    <citation type="journal article" date="2019" name="G3 (Bethesda)">
        <title>Hybrid Assembly of the Genome of the Entomopathogenic Nematode Steinernema carpocapsae Identifies the X-Chromosome.</title>
        <authorList>
            <person name="Serra L."/>
            <person name="Macchietto M."/>
            <person name="Macias-Munoz A."/>
            <person name="McGill C.J."/>
            <person name="Rodriguez I.M."/>
            <person name="Rodriguez B."/>
            <person name="Murad R."/>
            <person name="Mortazavi A."/>
        </authorList>
    </citation>
    <scope>NUCLEOTIDE SEQUENCE [LARGE SCALE GENOMIC DNA]</scope>
    <source>
        <strain evidence="1 2">ALL</strain>
    </source>
</reference>
<evidence type="ECO:0000313" key="2">
    <source>
        <dbReference type="Proteomes" id="UP000298663"/>
    </source>
</evidence>
<dbReference type="AlphaFoldDB" id="A0A4U5PIU5"/>
<dbReference type="Proteomes" id="UP000298663">
    <property type="component" value="Unassembled WGS sequence"/>
</dbReference>
<protein>
    <submittedName>
        <fullName evidence="1">Uncharacterized protein</fullName>
    </submittedName>
</protein>
<accession>A0A4U5PIU5</accession>
<organism evidence="1 2">
    <name type="scientific">Steinernema carpocapsae</name>
    <name type="common">Entomopathogenic nematode</name>
    <dbReference type="NCBI Taxonomy" id="34508"/>
    <lineage>
        <taxon>Eukaryota</taxon>
        <taxon>Metazoa</taxon>
        <taxon>Ecdysozoa</taxon>
        <taxon>Nematoda</taxon>
        <taxon>Chromadorea</taxon>
        <taxon>Rhabditida</taxon>
        <taxon>Tylenchina</taxon>
        <taxon>Panagrolaimomorpha</taxon>
        <taxon>Strongyloidoidea</taxon>
        <taxon>Steinernematidae</taxon>
        <taxon>Steinernema</taxon>
    </lineage>
</organism>
<evidence type="ECO:0000313" key="1">
    <source>
        <dbReference type="EMBL" id="TKR96627.1"/>
    </source>
</evidence>
<dbReference type="EMBL" id="AZBU02000002">
    <property type="protein sequence ID" value="TKR96627.1"/>
    <property type="molecule type" value="Genomic_DNA"/>
</dbReference>
<name>A0A4U5PIU5_STECR</name>
<sequence>MNAGYTIPIQQMPQGPVQAPVYQYCVDKGQILIPATHGVVSGQPAGQHNPVYDPRIAQRPHVHKPEDLVQDEKIVQEPPAPLHNAIMQVISQNAGEKEQPLRYRSDPSLFCAEPNSDSMTCNQPTQKGVKRAAFRELPNMGCQAKISRVVETIVSDY</sequence>
<comment type="caution">
    <text evidence="1">The sequence shown here is derived from an EMBL/GenBank/DDBJ whole genome shotgun (WGS) entry which is preliminary data.</text>
</comment>
<reference evidence="1 2" key="1">
    <citation type="journal article" date="2015" name="Genome Biol.">
        <title>Comparative genomics of Steinernema reveals deeply conserved gene regulatory networks.</title>
        <authorList>
            <person name="Dillman A.R."/>
            <person name="Macchietto M."/>
            <person name="Porter C.F."/>
            <person name="Rogers A."/>
            <person name="Williams B."/>
            <person name="Antoshechkin I."/>
            <person name="Lee M.M."/>
            <person name="Goodwin Z."/>
            <person name="Lu X."/>
            <person name="Lewis E.E."/>
            <person name="Goodrich-Blair H."/>
            <person name="Stock S.P."/>
            <person name="Adams B.J."/>
            <person name="Sternberg P.W."/>
            <person name="Mortazavi A."/>
        </authorList>
    </citation>
    <scope>NUCLEOTIDE SEQUENCE [LARGE SCALE GENOMIC DNA]</scope>
    <source>
        <strain evidence="1 2">ALL</strain>
    </source>
</reference>
<gene>
    <name evidence="1" type="ORF">L596_010622</name>
</gene>
<proteinExistence type="predicted"/>